<dbReference type="Proteomes" id="UP000477010">
    <property type="component" value="Unassembled WGS sequence"/>
</dbReference>
<evidence type="ECO:0000313" key="1">
    <source>
        <dbReference type="EMBL" id="MSC81685.1"/>
    </source>
</evidence>
<organism evidence="2 3">
    <name type="scientific">Faecalibacterium prausnitzii</name>
    <dbReference type="NCBI Taxonomy" id="853"/>
    <lineage>
        <taxon>Bacteria</taxon>
        <taxon>Bacillati</taxon>
        <taxon>Bacillota</taxon>
        <taxon>Clostridia</taxon>
        <taxon>Eubacteriales</taxon>
        <taxon>Oscillospiraceae</taxon>
        <taxon>Faecalibacterium</taxon>
    </lineage>
</organism>
<sequence length="164" mass="19557">MANWVKGKLKIRGKPEDIKRWVEECLHCYFTKWFRDGSYEDELVDDAVVFEHDPKAREMRLDTIEDAYIEGTKRNFVEKGVYGDSYREDEKPILVVSMKAAWNVDETPYIEMSKKYNVDFRVYGYEMGLEFNREIEIVEGRLVTNRRIKFKDYKWECPDPTLGG</sequence>
<dbReference type="Proteomes" id="UP000221015">
    <property type="component" value="Unassembled WGS sequence"/>
</dbReference>
<dbReference type="AlphaFoldDB" id="A0A2J4JSJ6"/>
<dbReference type="EMBL" id="WKQE01000022">
    <property type="protein sequence ID" value="MSC81685.1"/>
    <property type="molecule type" value="Genomic_DNA"/>
</dbReference>
<comment type="caution">
    <text evidence="2">The sequence shown here is derived from an EMBL/GenBank/DDBJ whole genome shotgun (WGS) entry which is preliminary data.</text>
</comment>
<reference evidence="1 4" key="3">
    <citation type="journal article" date="2019" name="Nat. Med.">
        <title>A library of human gut bacterial isolates paired with longitudinal multiomics data enables mechanistic microbiome research.</title>
        <authorList>
            <person name="Poyet M."/>
            <person name="Groussin M."/>
            <person name="Gibbons S.M."/>
            <person name="Avila-Pacheco J."/>
            <person name="Jiang X."/>
            <person name="Kearney S.M."/>
            <person name="Perrotta A.R."/>
            <person name="Berdy B."/>
            <person name="Zhao S."/>
            <person name="Lieberman T.D."/>
            <person name="Swanson P.K."/>
            <person name="Smith M."/>
            <person name="Roesemann S."/>
            <person name="Alexander J.E."/>
            <person name="Rich S.A."/>
            <person name="Livny J."/>
            <person name="Vlamakis H."/>
            <person name="Clish C."/>
            <person name="Bullock K."/>
            <person name="Deik A."/>
            <person name="Scott J."/>
            <person name="Pierce K.A."/>
            <person name="Xavier R.J."/>
            <person name="Alm E.J."/>
        </authorList>
    </citation>
    <scope>NUCLEOTIDE SEQUENCE [LARGE SCALE GENOMIC DNA]</scope>
    <source>
        <strain evidence="1 4">BIOML-B9</strain>
    </source>
</reference>
<evidence type="ECO:0000313" key="4">
    <source>
        <dbReference type="Proteomes" id="UP000477010"/>
    </source>
</evidence>
<reference evidence="2" key="2">
    <citation type="submission" date="2017-07" db="EMBL/GenBank/DDBJ databases">
        <authorList>
            <person name="Sun Z.S."/>
            <person name="Albrecht U."/>
            <person name="Echele G."/>
            <person name="Lee C.C."/>
        </authorList>
    </citation>
    <scope>NUCLEOTIDE SEQUENCE</scope>
    <source>
        <strain evidence="2">CNCM I 4542</strain>
    </source>
</reference>
<accession>A0A2J4JSJ6</accession>
<proteinExistence type="predicted"/>
<reference evidence="2 3" key="1">
    <citation type="journal article" date="2017" name="Front. Microbiol.">
        <title>New Insights into the Diversity of the Genus Faecalibacterium.</title>
        <authorList>
            <person name="Benevides L."/>
            <person name="Burman S."/>
            <person name="Martin R."/>
            <person name="Robert V."/>
            <person name="Thomas M."/>
            <person name="Miquel S."/>
            <person name="Chain F."/>
            <person name="Sokol H."/>
            <person name="Bermudez-Humaran L.G."/>
            <person name="Morrison M."/>
            <person name="Langella P."/>
            <person name="Azevedo V.A."/>
            <person name="Chatel J.M."/>
            <person name="Soares S."/>
        </authorList>
    </citation>
    <scope>NUCLEOTIDE SEQUENCE [LARGE SCALE GENOMIC DNA]</scope>
    <source>
        <strain evidence="2 3">CNCM I 4542</strain>
    </source>
</reference>
<dbReference type="RefSeq" id="WP_015564760.1">
    <property type="nucleotide sequence ID" value="NZ_JAEKBW010000001.1"/>
</dbReference>
<evidence type="ECO:0000313" key="3">
    <source>
        <dbReference type="Proteomes" id="UP000221015"/>
    </source>
</evidence>
<evidence type="ECO:0000313" key="2">
    <source>
        <dbReference type="EMBL" id="PLK30838.1"/>
    </source>
</evidence>
<gene>
    <name evidence="2" type="ORF">CGS50_004300</name>
    <name evidence="1" type="ORF">GKD85_12915</name>
</gene>
<dbReference type="EMBL" id="NMTS02000001">
    <property type="protein sequence ID" value="PLK30838.1"/>
    <property type="molecule type" value="Genomic_DNA"/>
</dbReference>
<protein>
    <submittedName>
        <fullName evidence="2">Uncharacterized protein</fullName>
    </submittedName>
</protein>
<name>A0A2J4JSJ6_9FIRM</name>